<dbReference type="AlphaFoldDB" id="W4K9L1"/>
<evidence type="ECO:0008006" key="4">
    <source>
        <dbReference type="Google" id="ProtNLM"/>
    </source>
</evidence>
<dbReference type="HOGENOM" id="CLU_2292052_0_0_1"/>
<gene>
    <name evidence="2" type="ORF">HETIRDRAFT_439412</name>
</gene>
<evidence type="ECO:0000256" key="1">
    <source>
        <dbReference type="SAM" id="SignalP"/>
    </source>
</evidence>
<keyword evidence="3" id="KW-1185">Reference proteome</keyword>
<organism evidence="2 3">
    <name type="scientific">Heterobasidion irregulare (strain TC 32-1)</name>
    <dbReference type="NCBI Taxonomy" id="747525"/>
    <lineage>
        <taxon>Eukaryota</taxon>
        <taxon>Fungi</taxon>
        <taxon>Dikarya</taxon>
        <taxon>Basidiomycota</taxon>
        <taxon>Agaricomycotina</taxon>
        <taxon>Agaricomycetes</taxon>
        <taxon>Russulales</taxon>
        <taxon>Bondarzewiaceae</taxon>
        <taxon>Heterobasidion</taxon>
        <taxon>Heterobasidion annosum species complex</taxon>
    </lineage>
</organism>
<proteinExistence type="predicted"/>
<dbReference type="InParanoid" id="W4K9L1"/>
<dbReference type="KEGG" id="hir:HETIRDRAFT_439412"/>
<name>W4K9L1_HETIT</name>
<feature type="chain" id="PRO_5004845302" description="Secreted protein" evidence="1">
    <location>
        <begin position="30"/>
        <end position="101"/>
    </location>
</feature>
<evidence type="ECO:0000313" key="3">
    <source>
        <dbReference type="Proteomes" id="UP000030671"/>
    </source>
</evidence>
<reference evidence="2 3" key="1">
    <citation type="journal article" date="2012" name="New Phytol.">
        <title>Insight into trade-off between wood decay and parasitism from the genome of a fungal forest pathogen.</title>
        <authorList>
            <person name="Olson A."/>
            <person name="Aerts A."/>
            <person name="Asiegbu F."/>
            <person name="Belbahri L."/>
            <person name="Bouzid O."/>
            <person name="Broberg A."/>
            <person name="Canback B."/>
            <person name="Coutinho P.M."/>
            <person name="Cullen D."/>
            <person name="Dalman K."/>
            <person name="Deflorio G."/>
            <person name="van Diepen L.T."/>
            <person name="Dunand C."/>
            <person name="Duplessis S."/>
            <person name="Durling M."/>
            <person name="Gonthier P."/>
            <person name="Grimwood J."/>
            <person name="Fossdal C.G."/>
            <person name="Hansson D."/>
            <person name="Henrissat B."/>
            <person name="Hietala A."/>
            <person name="Himmelstrand K."/>
            <person name="Hoffmeister D."/>
            <person name="Hogberg N."/>
            <person name="James T.Y."/>
            <person name="Karlsson M."/>
            <person name="Kohler A."/>
            <person name="Kues U."/>
            <person name="Lee Y.H."/>
            <person name="Lin Y.C."/>
            <person name="Lind M."/>
            <person name="Lindquist E."/>
            <person name="Lombard V."/>
            <person name="Lucas S."/>
            <person name="Lunden K."/>
            <person name="Morin E."/>
            <person name="Murat C."/>
            <person name="Park J."/>
            <person name="Raffaello T."/>
            <person name="Rouze P."/>
            <person name="Salamov A."/>
            <person name="Schmutz J."/>
            <person name="Solheim H."/>
            <person name="Stahlberg J."/>
            <person name="Velez H."/>
            <person name="de Vries R.P."/>
            <person name="Wiebenga A."/>
            <person name="Woodward S."/>
            <person name="Yakovlev I."/>
            <person name="Garbelotto M."/>
            <person name="Martin F."/>
            <person name="Grigoriev I.V."/>
            <person name="Stenlid J."/>
        </authorList>
    </citation>
    <scope>NUCLEOTIDE SEQUENCE [LARGE SCALE GENOMIC DNA]</scope>
    <source>
        <strain evidence="2 3">TC 32-1</strain>
    </source>
</reference>
<dbReference type="GeneID" id="20675143"/>
<keyword evidence="1" id="KW-0732">Signal</keyword>
<dbReference type="RefSeq" id="XP_009544793.1">
    <property type="nucleotide sequence ID" value="XM_009546498.1"/>
</dbReference>
<dbReference type="EMBL" id="KI925457">
    <property type="protein sequence ID" value="ETW82429.1"/>
    <property type="molecule type" value="Genomic_DNA"/>
</dbReference>
<dbReference type="Proteomes" id="UP000030671">
    <property type="component" value="Unassembled WGS sequence"/>
</dbReference>
<protein>
    <recommendedName>
        <fullName evidence="4">Secreted protein</fullName>
    </recommendedName>
</protein>
<accession>W4K9L1</accession>
<sequence length="101" mass="10652">MSVLSARPLLNLCPAISVASLTLFPLAHSIPSIVSPASDACMCDPHLRPSFSPACTHDLSALPLVDPSFTPPSSRPIVEASRSTPRTLDLSFVNCPTLDLV</sequence>
<feature type="signal peptide" evidence="1">
    <location>
        <begin position="1"/>
        <end position="29"/>
    </location>
</feature>
<evidence type="ECO:0000313" key="2">
    <source>
        <dbReference type="EMBL" id="ETW82429.1"/>
    </source>
</evidence>